<dbReference type="Proteomes" id="UP000887458">
    <property type="component" value="Unassembled WGS sequence"/>
</dbReference>
<evidence type="ECO:0000313" key="1">
    <source>
        <dbReference type="EMBL" id="KAH9426223.1"/>
    </source>
</evidence>
<organism evidence="1 2">
    <name type="scientific">Dermatophagoides pteronyssinus</name>
    <name type="common">European house dust mite</name>
    <dbReference type="NCBI Taxonomy" id="6956"/>
    <lineage>
        <taxon>Eukaryota</taxon>
        <taxon>Metazoa</taxon>
        <taxon>Ecdysozoa</taxon>
        <taxon>Arthropoda</taxon>
        <taxon>Chelicerata</taxon>
        <taxon>Arachnida</taxon>
        <taxon>Acari</taxon>
        <taxon>Acariformes</taxon>
        <taxon>Sarcoptiformes</taxon>
        <taxon>Astigmata</taxon>
        <taxon>Psoroptidia</taxon>
        <taxon>Analgoidea</taxon>
        <taxon>Pyroglyphidae</taxon>
        <taxon>Dermatophagoidinae</taxon>
        <taxon>Dermatophagoides</taxon>
    </lineage>
</organism>
<name>A0ABQ8JUB2_DERPT</name>
<reference evidence="1 2" key="2">
    <citation type="journal article" date="2022" name="Mol. Biol. Evol.">
        <title>Comparative Genomics Reveals Insights into the Divergent Evolution of Astigmatic Mites and Household Pest Adaptations.</title>
        <authorList>
            <person name="Xiong Q."/>
            <person name="Wan A.T."/>
            <person name="Liu X."/>
            <person name="Fung C.S."/>
            <person name="Xiao X."/>
            <person name="Malainual N."/>
            <person name="Hou J."/>
            <person name="Wang L."/>
            <person name="Wang M."/>
            <person name="Yang K.Y."/>
            <person name="Cui Y."/>
            <person name="Leung E.L."/>
            <person name="Nong W."/>
            <person name="Shin S.K."/>
            <person name="Au S.W."/>
            <person name="Jeong K.Y."/>
            <person name="Chew F.T."/>
            <person name="Hui J.H."/>
            <person name="Leung T.F."/>
            <person name="Tungtrongchitr A."/>
            <person name="Zhong N."/>
            <person name="Liu Z."/>
            <person name="Tsui S.K."/>
        </authorList>
    </citation>
    <scope>NUCLEOTIDE SEQUENCE [LARGE SCALE GENOMIC DNA]</scope>
    <source>
        <strain evidence="1">Derp</strain>
    </source>
</reference>
<gene>
    <name evidence="1" type="ORF">DERP_007163</name>
</gene>
<sequence length="61" mass="7066">MIDSIINLKKESNNNVTEHVFAVPIQDNLPIPIANLDRIYLEILFFKSFNNDNNNIESNTF</sequence>
<reference evidence="1 2" key="1">
    <citation type="journal article" date="2018" name="J. Allergy Clin. Immunol.">
        <title>High-quality assembly of Dermatophagoides pteronyssinus genome and transcriptome reveals a wide range of novel allergens.</title>
        <authorList>
            <person name="Liu X.Y."/>
            <person name="Yang K.Y."/>
            <person name="Wang M.Q."/>
            <person name="Kwok J.S."/>
            <person name="Zeng X."/>
            <person name="Yang Z."/>
            <person name="Xiao X.J."/>
            <person name="Lau C.P."/>
            <person name="Li Y."/>
            <person name="Huang Z.M."/>
            <person name="Ba J.G."/>
            <person name="Yim A.K."/>
            <person name="Ouyang C.Y."/>
            <person name="Ngai S.M."/>
            <person name="Chan T.F."/>
            <person name="Leung E.L."/>
            <person name="Liu L."/>
            <person name="Liu Z.G."/>
            <person name="Tsui S.K."/>
        </authorList>
    </citation>
    <scope>NUCLEOTIDE SEQUENCE [LARGE SCALE GENOMIC DNA]</scope>
    <source>
        <strain evidence="1">Derp</strain>
    </source>
</reference>
<evidence type="ECO:0000313" key="2">
    <source>
        <dbReference type="Proteomes" id="UP000887458"/>
    </source>
</evidence>
<dbReference type="EMBL" id="NJHN03000012">
    <property type="protein sequence ID" value="KAH9426223.1"/>
    <property type="molecule type" value="Genomic_DNA"/>
</dbReference>
<protein>
    <submittedName>
        <fullName evidence="1">Uncharacterized protein</fullName>
    </submittedName>
</protein>
<keyword evidence="2" id="KW-1185">Reference proteome</keyword>
<proteinExistence type="predicted"/>
<comment type="caution">
    <text evidence="1">The sequence shown here is derived from an EMBL/GenBank/DDBJ whole genome shotgun (WGS) entry which is preliminary data.</text>
</comment>
<accession>A0ABQ8JUB2</accession>